<gene>
    <name evidence="2" type="ORF">SCFA_3360001</name>
</gene>
<keyword evidence="2" id="KW-0808">Transferase</keyword>
<dbReference type="InterPro" id="IPR058240">
    <property type="entry name" value="rSAM_sf"/>
</dbReference>
<organism evidence="2">
    <name type="scientific">anaerobic digester metagenome</name>
    <dbReference type="NCBI Taxonomy" id="1263854"/>
    <lineage>
        <taxon>unclassified sequences</taxon>
        <taxon>metagenomes</taxon>
        <taxon>ecological metagenomes</taxon>
    </lineage>
</organism>
<proteinExistence type="predicted"/>
<name>A0A485M4S8_9ZZZZ</name>
<dbReference type="InterPro" id="IPR050377">
    <property type="entry name" value="Radical_SAM_PqqE_MftC-like"/>
</dbReference>
<dbReference type="Gene3D" id="3.20.20.70">
    <property type="entry name" value="Aldolase class I"/>
    <property type="match status" value="1"/>
</dbReference>
<evidence type="ECO:0000313" key="2">
    <source>
        <dbReference type="EMBL" id="VFU16343.1"/>
    </source>
</evidence>
<dbReference type="PANTHER" id="PTHR11228:SF7">
    <property type="entry name" value="PQQA PEPTIDE CYCLASE"/>
    <property type="match status" value="1"/>
</dbReference>
<dbReference type="AlphaFoldDB" id="A0A485M4S8"/>
<protein>
    <submittedName>
        <fullName evidence="2">Mycofactocin radical SAM maturase MftC</fullName>
        <ecNumber evidence="2">2.-.-.-</ecNumber>
    </submittedName>
</protein>
<reference evidence="2" key="1">
    <citation type="submission" date="2019-03" db="EMBL/GenBank/DDBJ databases">
        <authorList>
            <person name="Hao L."/>
        </authorList>
    </citation>
    <scope>NUCLEOTIDE SEQUENCE</scope>
</reference>
<evidence type="ECO:0000259" key="1">
    <source>
        <dbReference type="Pfam" id="PF13186"/>
    </source>
</evidence>
<feature type="domain" description="4Fe4S-binding SPASM" evidence="1">
    <location>
        <begin position="2"/>
        <end position="63"/>
    </location>
</feature>
<dbReference type="PANTHER" id="PTHR11228">
    <property type="entry name" value="RADICAL SAM DOMAIN PROTEIN"/>
    <property type="match status" value="1"/>
</dbReference>
<dbReference type="SUPFAM" id="SSF102114">
    <property type="entry name" value="Radical SAM enzymes"/>
    <property type="match status" value="1"/>
</dbReference>
<dbReference type="EC" id="2.-.-.-" evidence="2"/>
<dbReference type="EMBL" id="CAADRN010000264">
    <property type="protein sequence ID" value="VFU16343.1"/>
    <property type="molecule type" value="Genomic_DNA"/>
</dbReference>
<dbReference type="GO" id="GO:0016740">
    <property type="term" value="F:transferase activity"/>
    <property type="evidence" value="ECO:0007669"/>
    <property type="project" value="UniProtKB-KW"/>
</dbReference>
<dbReference type="InterPro" id="IPR013785">
    <property type="entry name" value="Aldolase_TIM"/>
</dbReference>
<dbReference type="InterPro" id="IPR023885">
    <property type="entry name" value="4Fe4S-binding_SPASM_dom"/>
</dbReference>
<sequence>MCGAAKMTCCVAPDGSVYPCAFLQESYFYAGNVLEQPLEEIWRRAGSFNLLRSLKKEACTACPRFDLCHGGCPAVAFFLKQELDCPDPECIRQISEQE</sequence>
<dbReference type="Pfam" id="PF13186">
    <property type="entry name" value="SPASM"/>
    <property type="match status" value="1"/>
</dbReference>
<accession>A0A485M4S8</accession>
<dbReference type="NCBIfam" id="TIGR04085">
    <property type="entry name" value="rSAM_more_4Fe4S"/>
    <property type="match status" value="1"/>
</dbReference>